<keyword evidence="3" id="KW-1185">Reference proteome</keyword>
<dbReference type="AlphaFoldDB" id="A0A1J7IZA1"/>
<dbReference type="PANTHER" id="PTHR47064:SF2">
    <property type="entry name" value="SMP-30_GLUCONOLACTONASE_LRE-LIKE REGION DOMAIN-CONTAINING PROTEIN-RELATED"/>
    <property type="match status" value="1"/>
</dbReference>
<accession>A0A1J7IZA1</accession>
<feature type="domain" description="SMP-30/Gluconolactonase/LRE-like region" evidence="1">
    <location>
        <begin position="117"/>
        <end position="301"/>
    </location>
</feature>
<dbReference type="InterPro" id="IPR052988">
    <property type="entry name" value="Oryzine_lactonohydrolase"/>
</dbReference>
<dbReference type="InterPro" id="IPR013658">
    <property type="entry name" value="SGL"/>
</dbReference>
<dbReference type="Proteomes" id="UP000182658">
    <property type="component" value="Unassembled WGS sequence"/>
</dbReference>
<feature type="non-terminal residue" evidence="2">
    <location>
        <position position="1"/>
    </location>
</feature>
<evidence type="ECO:0000313" key="3">
    <source>
        <dbReference type="Proteomes" id="UP000182658"/>
    </source>
</evidence>
<proteinExistence type="predicted"/>
<sequence>SPFVIASPACRSILGTNPTLTVVVNQSLLLFHEGCIYHPPSDSLFAVSEYFNDPSVNNNVSGQYIIHVTNLSSSRPSYKILDGLPLANPISGTRYIHGGADKIVLAVTGNKQKNTGGIFFLDPFPPFEVTPLTTSYGDYQYDGPDDATTMPDGSIYFTDVIYGWLHGRRPQPVLPNMVYRYDPSTNTTRAMADLISRPNGVTRSPDGSVVYVGDTGVNIGDGTLDYTSQRAIYAHTARSTVSGKGNTAGPFLMDRRLFALPYVGVADGLKTDTHGNVWGLSTDGLHVWSPSGNFLGKILMDDDQQGGNFGFGKPGEVYIVGGNVLFKLEVANSVLGTGVYTEV</sequence>
<dbReference type="Pfam" id="PF08450">
    <property type="entry name" value="SGL"/>
    <property type="match status" value="1"/>
</dbReference>
<reference evidence="2 3" key="1">
    <citation type="submission" date="2016-10" db="EMBL/GenBank/DDBJ databases">
        <title>Draft genome sequence of Coniochaeta ligniaria NRRL30616, a lignocellulolytic fungus for bioabatement of inhibitors in plant biomass hydrolysates.</title>
        <authorList>
            <consortium name="DOE Joint Genome Institute"/>
            <person name="Jimenez D.J."/>
            <person name="Hector R.E."/>
            <person name="Riley R."/>
            <person name="Sun H."/>
            <person name="Grigoriev I.V."/>
            <person name="Van Elsas J.D."/>
            <person name="Nichols N.N."/>
        </authorList>
    </citation>
    <scope>NUCLEOTIDE SEQUENCE [LARGE SCALE GENOMIC DNA]</scope>
    <source>
        <strain evidence="2 3">NRRL 30616</strain>
    </source>
</reference>
<gene>
    <name evidence="2" type="ORF">CONLIGDRAFT_694990</name>
</gene>
<dbReference type="OrthoDB" id="423498at2759"/>
<dbReference type="InParanoid" id="A0A1J7IZA1"/>
<dbReference type="SUPFAM" id="SSF63829">
    <property type="entry name" value="Calcium-dependent phosphotriesterase"/>
    <property type="match status" value="1"/>
</dbReference>
<dbReference type="PANTHER" id="PTHR47064">
    <property type="entry name" value="PUTATIVE (AFU_ORTHOLOGUE AFUA_1G08990)-RELATED"/>
    <property type="match status" value="1"/>
</dbReference>
<dbReference type="InterPro" id="IPR011042">
    <property type="entry name" value="6-blade_b-propeller_TolB-like"/>
</dbReference>
<dbReference type="Gene3D" id="2.120.10.30">
    <property type="entry name" value="TolB, C-terminal domain"/>
    <property type="match status" value="1"/>
</dbReference>
<dbReference type="STRING" id="1408157.A0A1J7IZA1"/>
<dbReference type="EMBL" id="KV875094">
    <property type="protein sequence ID" value="OIW32822.1"/>
    <property type="molecule type" value="Genomic_DNA"/>
</dbReference>
<evidence type="ECO:0000259" key="1">
    <source>
        <dbReference type="Pfam" id="PF08450"/>
    </source>
</evidence>
<protein>
    <submittedName>
        <fullName evidence="2">Calcium-dependent phosphotriesterase</fullName>
    </submittedName>
</protein>
<name>A0A1J7IZA1_9PEZI</name>
<evidence type="ECO:0000313" key="2">
    <source>
        <dbReference type="EMBL" id="OIW32822.1"/>
    </source>
</evidence>
<organism evidence="2 3">
    <name type="scientific">Coniochaeta ligniaria NRRL 30616</name>
    <dbReference type="NCBI Taxonomy" id="1408157"/>
    <lineage>
        <taxon>Eukaryota</taxon>
        <taxon>Fungi</taxon>
        <taxon>Dikarya</taxon>
        <taxon>Ascomycota</taxon>
        <taxon>Pezizomycotina</taxon>
        <taxon>Sordariomycetes</taxon>
        <taxon>Sordariomycetidae</taxon>
        <taxon>Coniochaetales</taxon>
        <taxon>Coniochaetaceae</taxon>
        <taxon>Coniochaeta</taxon>
    </lineage>
</organism>